<feature type="transmembrane region" description="Helical" evidence="2">
    <location>
        <begin position="144"/>
        <end position="171"/>
    </location>
</feature>
<feature type="transmembrane region" description="Helical" evidence="2">
    <location>
        <begin position="25"/>
        <end position="54"/>
    </location>
</feature>
<evidence type="ECO:0000313" key="3">
    <source>
        <dbReference type="EMBL" id="MFC5296226.1"/>
    </source>
</evidence>
<dbReference type="EMBL" id="JBHSLN010000010">
    <property type="protein sequence ID" value="MFC5296226.1"/>
    <property type="molecule type" value="Genomic_DNA"/>
</dbReference>
<evidence type="ECO:0000256" key="2">
    <source>
        <dbReference type="SAM" id="Phobius"/>
    </source>
</evidence>
<feature type="transmembrane region" description="Helical" evidence="2">
    <location>
        <begin position="109"/>
        <end position="132"/>
    </location>
</feature>
<organism evidence="3 4">
    <name type="scientific">Brachybacterium tyrofermentans</name>
    <dbReference type="NCBI Taxonomy" id="47848"/>
    <lineage>
        <taxon>Bacteria</taxon>
        <taxon>Bacillati</taxon>
        <taxon>Actinomycetota</taxon>
        <taxon>Actinomycetes</taxon>
        <taxon>Micrococcales</taxon>
        <taxon>Dermabacteraceae</taxon>
        <taxon>Brachybacterium</taxon>
    </lineage>
</organism>
<accession>A0ABW0FCF2</accession>
<dbReference type="GeneID" id="303296549"/>
<feature type="transmembrane region" description="Helical" evidence="2">
    <location>
        <begin position="75"/>
        <end position="97"/>
    </location>
</feature>
<keyword evidence="2" id="KW-1133">Transmembrane helix</keyword>
<comment type="caution">
    <text evidence="3">The sequence shown here is derived from an EMBL/GenBank/DDBJ whole genome shotgun (WGS) entry which is preliminary data.</text>
</comment>
<evidence type="ECO:0000256" key="1">
    <source>
        <dbReference type="SAM" id="MobiDB-lite"/>
    </source>
</evidence>
<feature type="region of interest" description="Disordered" evidence="1">
    <location>
        <begin position="210"/>
        <end position="232"/>
    </location>
</feature>
<feature type="transmembrane region" description="Helical" evidence="2">
    <location>
        <begin position="183"/>
        <end position="200"/>
    </location>
</feature>
<reference evidence="4" key="1">
    <citation type="journal article" date="2019" name="Int. J. Syst. Evol. Microbiol.">
        <title>The Global Catalogue of Microorganisms (GCM) 10K type strain sequencing project: providing services to taxonomists for standard genome sequencing and annotation.</title>
        <authorList>
            <consortium name="The Broad Institute Genomics Platform"/>
            <consortium name="The Broad Institute Genome Sequencing Center for Infectious Disease"/>
            <person name="Wu L."/>
            <person name="Ma J."/>
        </authorList>
    </citation>
    <scope>NUCLEOTIDE SEQUENCE [LARGE SCALE GENOMIC DNA]</scope>
    <source>
        <strain evidence="4">CGMCC 1.16455</strain>
    </source>
</reference>
<gene>
    <name evidence="3" type="ORF">ACFPK8_01755</name>
</gene>
<dbReference type="InterPro" id="IPR006938">
    <property type="entry name" value="DUF624"/>
</dbReference>
<sequence length="232" mass="24344">MSASRTLAGLDALVHRAVQLVWLNLWWSMLTLLGGIVLGIGPASVGAHAVASAWARGDQDVDVPRTMWAHWRSHWGRSAGLGLLAIALAASLAMTWWMSRGVPPIPSAVTQGIVLLTALLLAVTLPYLPWVLEQIEPGARPRVSVIVASALAHALSRPVLSIALVAAWVGWPTLLIVSGWPGLLPVVGAGVPFAVSAWCLHRALPHPSTAQPVSVSADGSPAPRPHAPATRP</sequence>
<keyword evidence="2" id="KW-0812">Transmembrane</keyword>
<proteinExistence type="predicted"/>
<feature type="compositionally biased region" description="Pro residues" evidence="1">
    <location>
        <begin position="222"/>
        <end position="232"/>
    </location>
</feature>
<keyword evidence="4" id="KW-1185">Reference proteome</keyword>
<evidence type="ECO:0000313" key="4">
    <source>
        <dbReference type="Proteomes" id="UP001595937"/>
    </source>
</evidence>
<dbReference type="Pfam" id="PF04854">
    <property type="entry name" value="DUF624"/>
    <property type="match status" value="1"/>
</dbReference>
<dbReference type="Proteomes" id="UP001595937">
    <property type="component" value="Unassembled WGS sequence"/>
</dbReference>
<keyword evidence="2" id="KW-0472">Membrane</keyword>
<name>A0ABW0FCF2_9MICO</name>
<protein>
    <submittedName>
        <fullName evidence="3">DUF624 domain-containing protein</fullName>
    </submittedName>
</protein>
<dbReference type="RefSeq" id="WP_343922932.1">
    <property type="nucleotide sequence ID" value="NZ_BAAAIR010000026.1"/>
</dbReference>